<reference evidence="2" key="1">
    <citation type="submission" date="2018-06" db="EMBL/GenBank/DDBJ databases">
        <authorList>
            <person name="Zhirakovskaya E."/>
        </authorList>
    </citation>
    <scope>NUCLEOTIDE SEQUENCE</scope>
</reference>
<keyword evidence="1" id="KW-0472">Membrane</keyword>
<feature type="transmembrane region" description="Helical" evidence="1">
    <location>
        <begin position="69"/>
        <end position="86"/>
    </location>
</feature>
<gene>
    <name evidence="2" type="ORF">MNBD_GAMMA02-868</name>
</gene>
<name>A0A3B0WVP7_9ZZZZ</name>
<evidence type="ECO:0000256" key="1">
    <source>
        <dbReference type="SAM" id="Phobius"/>
    </source>
</evidence>
<dbReference type="AlphaFoldDB" id="A0A3B0WVP7"/>
<sequence>MIVVLLFNLLAVVTYLIPEQPWSEFVLVLSVVMIMLFVFVILLEWTWLHHMGKAQEDAAVKAKYNRAKLIYTVLFVMGFLISYWILL</sequence>
<proteinExistence type="predicted"/>
<feature type="transmembrane region" description="Helical" evidence="1">
    <location>
        <begin position="26"/>
        <end position="48"/>
    </location>
</feature>
<keyword evidence="1" id="KW-1133">Transmembrane helix</keyword>
<organism evidence="2">
    <name type="scientific">hydrothermal vent metagenome</name>
    <dbReference type="NCBI Taxonomy" id="652676"/>
    <lineage>
        <taxon>unclassified sequences</taxon>
        <taxon>metagenomes</taxon>
        <taxon>ecological metagenomes</taxon>
    </lineage>
</organism>
<accession>A0A3B0WVP7</accession>
<evidence type="ECO:0000313" key="2">
    <source>
        <dbReference type="EMBL" id="VAW48416.1"/>
    </source>
</evidence>
<keyword evidence="1" id="KW-0812">Transmembrane</keyword>
<protein>
    <submittedName>
        <fullName evidence="2">Uncharacterized protein</fullName>
    </submittedName>
</protein>
<dbReference type="EMBL" id="UOFA01000408">
    <property type="protein sequence ID" value="VAW48416.1"/>
    <property type="molecule type" value="Genomic_DNA"/>
</dbReference>